<evidence type="ECO:0000256" key="2">
    <source>
        <dbReference type="ARBA" id="ARBA00023002"/>
    </source>
</evidence>
<dbReference type="Gene3D" id="3.40.50.720">
    <property type="entry name" value="NAD(P)-binding Rossmann-like Domain"/>
    <property type="match status" value="1"/>
</dbReference>
<dbReference type="CDD" id="cd05233">
    <property type="entry name" value="SDR_c"/>
    <property type="match status" value="1"/>
</dbReference>
<keyword evidence="2" id="KW-0560">Oxidoreductase</keyword>
<dbReference type="SUPFAM" id="SSF51735">
    <property type="entry name" value="NAD(P)-binding Rossmann-fold domains"/>
    <property type="match status" value="1"/>
</dbReference>
<evidence type="ECO:0000256" key="1">
    <source>
        <dbReference type="ARBA" id="ARBA00006484"/>
    </source>
</evidence>
<comment type="similarity">
    <text evidence="1">Belongs to the short-chain dehydrogenases/reductases (SDR) family.</text>
</comment>
<evidence type="ECO:0000313" key="4">
    <source>
        <dbReference type="Proteomes" id="UP000072741"/>
    </source>
</evidence>
<proteinExistence type="inferred from homology"/>
<dbReference type="EMBL" id="LDSL01000066">
    <property type="protein sequence ID" value="KTT21710.1"/>
    <property type="molecule type" value="Genomic_DNA"/>
</dbReference>
<dbReference type="PROSITE" id="PS00061">
    <property type="entry name" value="ADH_SHORT"/>
    <property type="match status" value="1"/>
</dbReference>
<dbReference type="InterPro" id="IPR002347">
    <property type="entry name" value="SDR_fam"/>
</dbReference>
<dbReference type="OrthoDB" id="9789398at2"/>
<dbReference type="Proteomes" id="UP000072741">
    <property type="component" value="Unassembled WGS sequence"/>
</dbReference>
<dbReference type="Pfam" id="PF13561">
    <property type="entry name" value="adh_short_C2"/>
    <property type="match status" value="1"/>
</dbReference>
<dbReference type="GO" id="GO:0016491">
    <property type="term" value="F:oxidoreductase activity"/>
    <property type="evidence" value="ECO:0007669"/>
    <property type="project" value="UniProtKB-KW"/>
</dbReference>
<accession>A0A147GVV5</accession>
<dbReference type="AlphaFoldDB" id="A0A147GVV5"/>
<dbReference type="InterPro" id="IPR020904">
    <property type="entry name" value="Sc_DH/Rdtase_CS"/>
</dbReference>
<dbReference type="RefSeq" id="WP_058642125.1">
    <property type="nucleotide sequence ID" value="NZ_LDSL01000066.1"/>
</dbReference>
<dbReference type="FunFam" id="3.40.50.720:FF:000084">
    <property type="entry name" value="Short-chain dehydrogenase reductase"/>
    <property type="match status" value="1"/>
</dbReference>
<sequence length="264" mass="27956">MNISSLNAPGADLAVYPGLQGRRAFVTGGGSGIGAAIVGELARQGMQVAFVDIAEAPSRALADALSAAGLPAPWWRRCDVRDVPALQAAIADAAAELGDFAVLVNNVASDDRHTLESVTPQYYDERMAINERPAFFAIQSVVPGMRRLGGGAVVNLGSTGWQGKGSGYPCYAIAKSSVNGLTRGLARTLGQDRIRINTVSPGWVMTERQITLWLDAEGEKELARNQCLPDRLAPQDIAHMVAFLASDAGRMCTAQEFTVDAGWV</sequence>
<keyword evidence="4" id="KW-1185">Reference proteome</keyword>
<reference evidence="3 4" key="1">
    <citation type="journal article" date="2016" name="Front. Microbiol.">
        <title>Genomic Resource of Rice Seed Associated Bacteria.</title>
        <authorList>
            <person name="Midha S."/>
            <person name="Bansal K."/>
            <person name="Sharma S."/>
            <person name="Kumar N."/>
            <person name="Patil P.P."/>
            <person name="Chaudhry V."/>
            <person name="Patil P.B."/>
        </authorList>
    </citation>
    <scope>NUCLEOTIDE SEQUENCE [LARGE SCALE GENOMIC DNA]</scope>
    <source>
        <strain evidence="3 4">NS331</strain>
    </source>
</reference>
<gene>
    <name evidence="3" type="ORF">NS331_11475</name>
</gene>
<dbReference type="PRINTS" id="PR00080">
    <property type="entry name" value="SDRFAMILY"/>
</dbReference>
<dbReference type="PRINTS" id="PR00081">
    <property type="entry name" value="GDHRDH"/>
</dbReference>
<dbReference type="PANTHER" id="PTHR43639:SF1">
    <property type="entry name" value="SHORT-CHAIN DEHYDROGENASE_REDUCTASE FAMILY PROTEIN"/>
    <property type="match status" value="1"/>
</dbReference>
<dbReference type="InterPro" id="IPR036291">
    <property type="entry name" value="NAD(P)-bd_dom_sf"/>
</dbReference>
<dbReference type="PATRIC" id="fig|433924.3.peg.4311"/>
<name>A0A147GVV5_9BURK</name>
<dbReference type="PANTHER" id="PTHR43639">
    <property type="entry name" value="OXIDOREDUCTASE, SHORT-CHAIN DEHYDROGENASE/REDUCTASE FAMILY (AFU_ORTHOLOGUE AFUA_5G02870)"/>
    <property type="match status" value="1"/>
</dbReference>
<organism evidence="3 4">
    <name type="scientific">Pseudacidovorax intermedius</name>
    <dbReference type="NCBI Taxonomy" id="433924"/>
    <lineage>
        <taxon>Bacteria</taxon>
        <taxon>Pseudomonadati</taxon>
        <taxon>Pseudomonadota</taxon>
        <taxon>Betaproteobacteria</taxon>
        <taxon>Burkholderiales</taxon>
        <taxon>Comamonadaceae</taxon>
        <taxon>Pseudacidovorax</taxon>
    </lineage>
</organism>
<comment type="caution">
    <text evidence="3">The sequence shown here is derived from an EMBL/GenBank/DDBJ whole genome shotgun (WGS) entry which is preliminary data.</text>
</comment>
<evidence type="ECO:0000313" key="3">
    <source>
        <dbReference type="EMBL" id="KTT21710.1"/>
    </source>
</evidence>
<protein>
    <submittedName>
        <fullName evidence="3">3-oxoacyl-ACP reductase</fullName>
    </submittedName>
</protein>